<accession>A0AAQ3SJE5</accession>
<keyword evidence="1" id="KW-0175">Coiled coil</keyword>
<sequence length="376" mass="41151">MEGIGTDGGREQTGGSSSYTISSSSGTIVSSTAYTCSASGLSSISMSMEAASLLDLEIDSDEDEFSGEERKEKDAEALQTIKKQYRREAKRAKEEKMKRMVQVFFATPSATNYSTSALESWFTELGIAWVLHVDGPVSEGMYELMEKAGSWIPALSSITKTILLMAPLFPDRTVGLPNICEEGCNTESENTANVPDQFQFAQFIQNTTFRMLAFVDAIVASNAKTTTKDQGLLLRYESVTTLLRVQGALSRALANIRQAVHSPSSTEVGKIKGEIINLLSAKEGKTNKAIWSTMEQIRTKLKHVCNDASSSLTPQGPPDIHSATWSVMRYIEFMLSHYSSMSAIASEAARLGKYVPQIRDVPHLDSMIVEMVSCVE</sequence>
<name>A0AAQ3SJE5_PASNO</name>
<feature type="region of interest" description="Disordered" evidence="2">
    <location>
        <begin position="1"/>
        <end position="26"/>
    </location>
</feature>
<dbReference type="Proteomes" id="UP001341281">
    <property type="component" value="Chromosome 01"/>
</dbReference>
<dbReference type="InterPro" id="IPR016159">
    <property type="entry name" value="Cullin_repeat-like_dom_sf"/>
</dbReference>
<evidence type="ECO:0000313" key="3">
    <source>
        <dbReference type="EMBL" id="WVZ50748.1"/>
    </source>
</evidence>
<organism evidence="3 4">
    <name type="scientific">Paspalum notatum var. saurae</name>
    <dbReference type="NCBI Taxonomy" id="547442"/>
    <lineage>
        <taxon>Eukaryota</taxon>
        <taxon>Viridiplantae</taxon>
        <taxon>Streptophyta</taxon>
        <taxon>Embryophyta</taxon>
        <taxon>Tracheophyta</taxon>
        <taxon>Spermatophyta</taxon>
        <taxon>Magnoliopsida</taxon>
        <taxon>Liliopsida</taxon>
        <taxon>Poales</taxon>
        <taxon>Poaceae</taxon>
        <taxon>PACMAD clade</taxon>
        <taxon>Panicoideae</taxon>
        <taxon>Andropogonodae</taxon>
        <taxon>Paspaleae</taxon>
        <taxon>Paspalinae</taxon>
        <taxon>Paspalum</taxon>
    </lineage>
</organism>
<feature type="coiled-coil region" evidence="1">
    <location>
        <begin position="68"/>
        <end position="95"/>
    </location>
</feature>
<feature type="compositionally biased region" description="Low complexity" evidence="2">
    <location>
        <begin position="13"/>
        <end position="26"/>
    </location>
</feature>
<dbReference type="AlphaFoldDB" id="A0AAQ3SJE5"/>
<dbReference type="Gene3D" id="1.20.1280.170">
    <property type="entry name" value="Exocyst complex component Exo70"/>
    <property type="match status" value="1"/>
</dbReference>
<reference evidence="3 4" key="1">
    <citation type="submission" date="2024-02" db="EMBL/GenBank/DDBJ databases">
        <title>High-quality chromosome-scale genome assembly of Pensacola bahiagrass (Paspalum notatum Flugge var. saurae).</title>
        <authorList>
            <person name="Vega J.M."/>
            <person name="Podio M."/>
            <person name="Orjuela J."/>
            <person name="Siena L.A."/>
            <person name="Pessino S.C."/>
            <person name="Combes M.C."/>
            <person name="Mariac C."/>
            <person name="Albertini E."/>
            <person name="Pupilli F."/>
            <person name="Ortiz J.P.A."/>
            <person name="Leblanc O."/>
        </authorList>
    </citation>
    <scope>NUCLEOTIDE SEQUENCE [LARGE SCALE GENOMIC DNA]</scope>
    <source>
        <strain evidence="3">R1</strain>
        <tissue evidence="3">Leaf</tissue>
    </source>
</reference>
<dbReference type="SUPFAM" id="SSF74788">
    <property type="entry name" value="Cullin repeat-like"/>
    <property type="match status" value="1"/>
</dbReference>
<gene>
    <name evidence="3" type="ORF">U9M48_001973</name>
</gene>
<protein>
    <recommendedName>
        <fullName evidence="5">Exocyst subunit Exo70 family protein</fullName>
    </recommendedName>
</protein>
<evidence type="ECO:0000256" key="1">
    <source>
        <dbReference type="SAM" id="Coils"/>
    </source>
</evidence>
<proteinExistence type="predicted"/>
<dbReference type="EMBL" id="CP144745">
    <property type="protein sequence ID" value="WVZ50748.1"/>
    <property type="molecule type" value="Genomic_DNA"/>
</dbReference>
<evidence type="ECO:0008006" key="5">
    <source>
        <dbReference type="Google" id="ProtNLM"/>
    </source>
</evidence>
<evidence type="ECO:0000256" key="2">
    <source>
        <dbReference type="SAM" id="MobiDB-lite"/>
    </source>
</evidence>
<keyword evidence="4" id="KW-1185">Reference proteome</keyword>
<evidence type="ECO:0000313" key="4">
    <source>
        <dbReference type="Proteomes" id="UP001341281"/>
    </source>
</evidence>